<dbReference type="AlphaFoldDB" id="A0A6A4F9Z6"/>
<dbReference type="Proteomes" id="UP000434957">
    <property type="component" value="Unassembled WGS sequence"/>
</dbReference>
<keyword evidence="5" id="KW-1185">Reference proteome</keyword>
<dbReference type="EMBL" id="QXFT01000604">
    <property type="protein sequence ID" value="KAE9339793.1"/>
    <property type="molecule type" value="Genomic_DNA"/>
</dbReference>
<dbReference type="EMBL" id="QXFU01000546">
    <property type="protein sequence ID" value="KAE9030253.1"/>
    <property type="molecule type" value="Genomic_DNA"/>
</dbReference>
<evidence type="ECO:0000313" key="2">
    <source>
        <dbReference type="EMBL" id="KAE9034486.1"/>
    </source>
</evidence>
<sequence length="79" mass="9048">MNCSLKVGERRDIRADSDAAFSQKYQQRKRANVNKRTAIRTGVYIDESYCNLHPIAKRTWFLHVMKLVLPSGKGAILPN</sequence>
<evidence type="ECO:0000313" key="1">
    <source>
        <dbReference type="EMBL" id="KAE9030253.1"/>
    </source>
</evidence>
<gene>
    <name evidence="2" type="ORF">PR001_g9714</name>
    <name evidence="1" type="ORF">PR002_g9936</name>
    <name evidence="3" type="ORF">PR003_g10839</name>
</gene>
<dbReference type="OrthoDB" id="167119at2759"/>
<protein>
    <submittedName>
        <fullName evidence="3">Uncharacterized protein</fullName>
    </submittedName>
</protein>
<dbReference type="Proteomes" id="UP000435112">
    <property type="component" value="Unassembled WGS sequence"/>
</dbReference>
<proteinExistence type="predicted"/>
<evidence type="ECO:0000313" key="6">
    <source>
        <dbReference type="Proteomes" id="UP000435112"/>
    </source>
</evidence>
<evidence type="ECO:0000313" key="4">
    <source>
        <dbReference type="Proteomes" id="UP000429607"/>
    </source>
</evidence>
<name>A0A6A4F9Z6_9STRA</name>
<reference evidence="3 5" key="1">
    <citation type="submission" date="2018-08" db="EMBL/GenBank/DDBJ databases">
        <title>Genomic investigation of the strawberry pathogen Phytophthora fragariae indicates pathogenicity is determined by transcriptional variation in three key races.</title>
        <authorList>
            <person name="Adams T.M."/>
            <person name="Armitage A.D."/>
            <person name="Sobczyk M.K."/>
            <person name="Bates H.J."/>
            <person name="Dunwell J.M."/>
            <person name="Nellist C.F."/>
            <person name="Harrison R.J."/>
        </authorList>
    </citation>
    <scope>NUCLEOTIDE SEQUENCE [LARGE SCALE GENOMIC DNA]</scope>
    <source>
        <strain evidence="2 4">SCRP249</strain>
        <strain evidence="1 6">SCRP324</strain>
        <strain evidence="3 5">SCRP333</strain>
    </source>
</reference>
<evidence type="ECO:0000313" key="3">
    <source>
        <dbReference type="EMBL" id="KAE9339793.1"/>
    </source>
</evidence>
<evidence type="ECO:0000313" key="5">
    <source>
        <dbReference type="Proteomes" id="UP000434957"/>
    </source>
</evidence>
<dbReference type="EMBL" id="QXFV01000547">
    <property type="protein sequence ID" value="KAE9034486.1"/>
    <property type="molecule type" value="Genomic_DNA"/>
</dbReference>
<dbReference type="Proteomes" id="UP000429607">
    <property type="component" value="Unassembled WGS sequence"/>
</dbReference>
<organism evidence="3 5">
    <name type="scientific">Phytophthora rubi</name>
    <dbReference type="NCBI Taxonomy" id="129364"/>
    <lineage>
        <taxon>Eukaryota</taxon>
        <taxon>Sar</taxon>
        <taxon>Stramenopiles</taxon>
        <taxon>Oomycota</taxon>
        <taxon>Peronosporomycetes</taxon>
        <taxon>Peronosporales</taxon>
        <taxon>Peronosporaceae</taxon>
        <taxon>Phytophthora</taxon>
    </lineage>
</organism>
<comment type="caution">
    <text evidence="3">The sequence shown here is derived from an EMBL/GenBank/DDBJ whole genome shotgun (WGS) entry which is preliminary data.</text>
</comment>
<accession>A0A6A4F9Z6</accession>